<dbReference type="AlphaFoldDB" id="A0A2W0EWF0"/>
<proteinExistence type="predicted"/>
<dbReference type="RefSeq" id="WP_110659886.1">
    <property type="nucleotide sequence ID" value="NZ_PDLL01000144.1"/>
</dbReference>
<dbReference type="OrthoDB" id="7062115at2"/>
<protein>
    <recommendedName>
        <fullName evidence="2">Rap1a immunity protein domain-containing protein</fullName>
    </recommendedName>
</protein>
<gene>
    <name evidence="3" type="ORF">CRX42_13765</name>
</gene>
<feature type="signal peptide" evidence="1">
    <location>
        <begin position="1"/>
        <end position="21"/>
    </location>
</feature>
<sequence length="121" mass="12909">MKAWVGAVALMGMLGSGAAMAAGWDGNTLLGECQSAIRLLDNVRKPSDSDYDSGMCLGQVAGVRYMMSDSGDYSACFPEGGISNTQAARIVVKYLKDNPAILHNEGRFLILLAFHNAYPCK</sequence>
<accession>A0A2W0EWF0</accession>
<comment type="caution">
    <text evidence="3">The sequence shown here is derived from an EMBL/GenBank/DDBJ whole genome shotgun (WGS) entry which is preliminary data.</text>
</comment>
<dbReference type="EMBL" id="PDLL01000144">
    <property type="protein sequence ID" value="PYY69968.1"/>
    <property type="molecule type" value="Genomic_DNA"/>
</dbReference>
<evidence type="ECO:0000256" key="1">
    <source>
        <dbReference type="SAM" id="SignalP"/>
    </source>
</evidence>
<evidence type="ECO:0000313" key="3">
    <source>
        <dbReference type="EMBL" id="PYY69968.1"/>
    </source>
</evidence>
<evidence type="ECO:0000259" key="2">
    <source>
        <dbReference type="Pfam" id="PF18602"/>
    </source>
</evidence>
<dbReference type="Proteomes" id="UP000247437">
    <property type="component" value="Unassembled WGS sequence"/>
</dbReference>
<feature type="domain" description="Rap1a immunity protein" evidence="2">
    <location>
        <begin position="26"/>
        <end position="120"/>
    </location>
</feature>
<reference evidence="3 4" key="1">
    <citation type="journal article" date="2018" name="Appl. Microbiol. Biotechnol.">
        <title>Characterization of the caprolactam degradation pathway in Pseudomonas jessenii using mass spectrometry-based proteomics.</title>
        <authorList>
            <person name="Otzen M."/>
            <person name="Palacio C."/>
            <person name="Janssen D.B."/>
        </authorList>
    </citation>
    <scope>NUCLEOTIDE SEQUENCE [LARGE SCALE GENOMIC DNA]</scope>
    <source>
        <strain evidence="3 4">GO3</strain>
    </source>
</reference>
<organism evidence="3 4">
    <name type="scientific">Pseudomonas jessenii</name>
    <dbReference type="NCBI Taxonomy" id="77298"/>
    <lineage>
        <taxon>Bacteria</taxon>
        <taxon>Pseudomonadati</taxon>
        <taxon>Pseudomonadota</taxon>
        <taxon>Gammaproteobacteria</taxon>
        <taxon>Pseudomonadales</taxon>
        <taxon>Pseudomonadaceae</taxon>
        <taxon>Pseudomonas</taxon>
    </lineage>
</organism>
<dbReference type="InterPro" id="IPR041238">
    <property type="entry name" value="Rap1a"/>
</dbReference>
<evidence type="ECO:0000313" key="4">
    <source>
        <dbReference type="Proteomes" id="UP000247437"/>
    </source>
</evidence>
<name>A0A2W0EWF0_PSEJE</name>
<dbReference type="Pfam" id="PF18602">
    <property type="entry name" value="Rap1a"/>
    <property type="match status" value="1"/>
</dbReference>
<feature type="chain" id="PRO_5016033766" description="Rap1a immunity protein domain-containing protein" evidence="1">
    <location>
        <begin position="22"/>
        <end position="121"/>
    </location>
</feature>
<keyword evidence="1" id="KW-0732">Signal</keyword>